<keyword evidence="1" id="KW-1133">Transmembrane helix</keyword>
<protein>
    <submittedName>
        <fullName evidence="2">Uncharacterized protein</fullName>
    </submittedName>
</protein>
<dbReference type="EMBL" id="AAWS01000003">
    <property type="protein sequence ID" value="EAY31379.1"/>
    <property type="molecule type" value="Genomic_DNA"/>
</dbReference>
<gene>
    <name evidence="2" type="ORF">M23134_04212</name>
</gene>
<accession>A1ZE71</accession>
<dbReference type="Proteomes" id="UP000004095">
    <property type="component" value="Unassembled WGS sequence"/>
</dbReference>
<keyword evidence="1" id="KW-0472">Membrane</keyword>
<dbReference type="RefSeq" id="WP_002693954.1">
    <property type="nucleotide sequence ID" value="NZ_AAWS01000003.1"/>
</dbReference>
<evidence type="ECO:0000313" key="2">
    <source>
        <dbReference type="EMBL" id="EAY31379.1"/>
    </source>
</evidence>
<proteinExistence type="predicted"/>
<feature type="transmembrane region" description="Helical" evidence="1">
    <location>
        <begin position="125"/>
        <end position="158"/>
    </location>
</feature>
<keyword evidence="1" id="KW-0812">Transmembrane</keyword>
<dbReference type="AlphaFoldDB" id="A1ZE71"/>
<comment type="caution">
    <text evidence="2">The sequence shown here is derived from an EMBL/GenBank/DDBJ whole genome shotgun (WGS) entry which is preliminary data.</text>
</comment>
<evidence type="ECO:0000313" key="3">
    <source>
        <dbReference type="Proteomes" id="UP000004095"/>
    </source>
</evidence>
<reference evidence="2 3" key="1">
    <citation type="submission" date="2007-01" db="EMBL/GenBank/DDBJ databases">
        <authorList>
            <person name="Haygood M."/>
            <person name="Podell S."/>
            <person name="Anderson C."/>
            <person name="Hopkinson B."/>
            <person name="Roe K."/>
            <person name="Barbeau K."/>
            <person name="Gaasterland T."/>
            <person name="Ferriera S."/>
            <person name="Johnson J."/>
            <person name="Kravitz S."/>
            <person name="Beeson K."/>
            <person name="Sutton G."/>
            <person name="Rogers Y.-H."/>
            <person name="Friedman R."/>
            <person name="Frazier M."/>
            <person name="Venter J.C."/>
        </authorList>
    </citation>
    <scope>NUCLEOTIDE SEQUENCE [LARGE SCALE GENOMIC DNA]</scope>
    <source>
        <strain evidence="2 3">ATCC 23134</strain>
    </source>
</reference>
<sequence>MENIHQNQLEHQAAQKWQEYAQGVAKLHSTQKKHSVQVFWASYEQLLAKAHQRQLKQQQIQATPPVAVVQTQQTAVITTAEHAYLPWVKLMVPYWDKLPLKLQYSEQMVTPLQAEQEGCVNVTKWLGLFLISLAAVITFFFAYYLVSIVCVAILITIFSVKDPGTTRRVVPTLYHSYEFSPDYITYEKKAVYQNSQLKPRVRQLQIPYKTIGYIYTEEQGVRIQPKSGTKWVDSDRKSHSHLMIDQRIVAFNQVASFIRDVINANYANWMKQP</sequence>
<evidence type="ECO:0000256" key="1">
    <source>
        <dbReference type="SAM" id="Phobius"/>
    </source>
</evidence>
<keyword evidence="3" id="KW-1185">Reference proteome</keyword>
<name>A1ZE71_MICM2</name>
<organism evidence="2 3">
    <name type="scientific">Microscilla marina ATCC 23134</name>
    <dbReference type="NCBI Taxonomy" id="313606"/>
    <lineage>
        <taxon>Bacteria</taxon>
        <taxon>Pseudomonadati</taxon>
        <taxon>Bacteroidota</taxon>
        <taxon>Cytophagia</taxon>
        <taxon>Cytophagales</taxon>
        <taxon>Microscillaceae</taxon>
        <taxon>Microscilla</taxon>
    </lineage>
</organism>